<dbReference type="RefSeq" id="WP_145097974.1">
    <property type="nucleotide sequence ID" value="NZ_CP036348.1"/>
</dbReference>
<feature type="transmembrane region" description="Helical" evidence="1">
    <location>
        <begin position="267"/>
        <end position="297"/>
    </location>
</feature>
<reference evidence="2 3" key="1">
    <citation type="submission" date="2019-02" db="EMBL/GenBank/DDBJ databases">
        <title>Deep-cultivation of Planctomycetes and their phenomic and genomic characterization uncovers novel biology.</title>
        <authorList>
            <person name="Wiegand S."/>
            <person name="Jogler M."/>
            <person name="Boedeker C."/>
            <person name="Pinto D."/>
            <person name="Vollmers J."/>
            <person name="Rivas-Marin E."/>
            <person name="Kohn T."/>
            <person name="Peeters S.H."/>
            <person name="Heuer A."/>
            <person name="Rast P."/>
            <person name="Oberbeckmann S."/>
            <person name="Bunk B."/>
            <person name="Jeske O."/>
            <person name="Meyerdierks A."/>
            <person name="Storesund J.E."/>
            <person name="Kallscheuer N."/>
            <person name="Luecker S."/>
            <person name="Lage O.M."/>
            <person name="Pohl T."/>
            <person name="Merkel B.J."/>
            <person name="Hornburger P."/>
            <person name="Mueller R.-W."/>
            <person name="Bruemmer F."/>
            <person name="Labrenz M."/>
            <person name="Spormann A.M."/>
            <person name="Op den Camp H."/>
            <person name="Overmann J."/>
            <person name="Amann R."/>
            <person name="Jetten M.S.M."/>
            <person name="Mascher T."/>
            <person name="Medema M.H."/>
            <person name="Devos D.P."/>
            <person name="Kaster A.-K."/>
            <person name="Ovreas L."/>
            <person name="Rohde M."/>
            <person name="Galperin M.Y."/>
            <person name="Jogler C."/>
        </authorList>
    </citation>
    <scope>NUCLEOTIDE SEQUENCE [LARGE SCALE GENOMIC DNA]</scope>
    <source>
        <strain evidence="2 3">Poly24</strain>
    </source>
</reference>
<feature type="transmembrane region" description="Helical" evidence="1">
    <location>
        <begin position="48"/>
        <end position="73"/>
    </location>
</feature>
<gene>
    <name evidence="2" type="ORF">Poly24_35310</name>
</gene>
<keyword evidence="1" id="KW-1133">Transmembrane helix</keyword>
<dbReference type="EMBL" id="CP036348">
    <property type="protein sequence ID" value="QDV69814.1"/>
    <property type="molecule type" value="Genomic_DNA"/>
</dbReference>
<accession>A0A518JWA2</accession>
<evidence type="ECO:0000256" key="1">
    <source>
        <dbReference type="SAM" id="Phobius"/>
    </source>
</evidence>
<proteinExistence type="predicted"/>
<feature type="transmembrane region" description="Helical" evidence="1">
    <location>
        <begin position="225"/>
        <end position="247"/>
    </location>
</feature>
<protein>
    <submittedName>
        <fullName evidence="2">Uncharacterized protein</fullName>
    </submittedName>
</protein>
<evidence type="ECO:0000313" key="2">
    <source>
        <dbReference type="EMBL" id="QDV69814.1"/>
    </source>
</evidence>
<feature type="transmembrane region" description="Helical" evidence="1">
    <location>
        <begin position="318"/>
        <end position="337"/>
    </location>
</feature>
<dbReference type="Proteomes" id="UP000315082">
    <property type="component" value="Chromosome"/>
</dbReference>
<organism evidence="2 3">
    <name type="scientific">Rosistilla carotiformis</name>
    <dbReference type="NCBI Taxonomy" id="2528017"/>
    <lineage>
        <taxon>Bacteria</taxon>
        <taxon>Pseudomonadati</taxon>
        <taxon>Planctomycetota</taxon>
        <taxon>Planctomycetia</taxon>
        <taxon>Pirellulales</taxon>
        <taxon>Pirellulaceae</taxon>
        <taxon>Rosistilla</taxon>
    </lineage>
</organism>
<evidence type="ECO:0000313" key="3">
    <source>
        <dbReference type="Proteomes" id="UP000315082"/>
    </source>
</evidence>
<name>A0A518JWA2_9BACT</name>
<dbReference type="AlphaFoldDB" id="A0A518JWA2"/>
<dbReference type="KEGG" id="rcf:Poly24_35310"/>
<dbReference type="OrthoDB" id="5653237at2"/>
<keyword evidence="1" id="KW-0812">Transmembrane</keyword>
<sequence>MGFFNQIEFVPNQIKSHPRIDEKPVGGIAAFGSHIGAALKLMLKEQEIIFFCLLQWASIGAAYLLWIQIFAWIPEEVWQSAKESDEGSIADVVFLIWSFVCVGLAAFPVGIFTGCMGAAHFLHRQGRESTVASCIRLVLPQSWSLWMFHWLDGWITVRQILRRLPSKDDRRTQAQRAMQESLYYAWKLGVSGILPSIVTGNNLLQSGKNSVVFVKQNFWEVAKLRAGYSAVCWIVGIGTYVGTIWMFAFFDVIPKNEPIESHMFEAYFWIAGPLLIAIGVVMLFLRPVFVLALCDLYSEHLDRRGKSVALPENPPKSISALVAFGCLCLLVAVAFLLRDELGITDMLSTPYGEEYGADKGN</sequence>
<keyword evidence="1" id="KW-0472">Membrane</keyword>
<feature type="transmembrane region" description="Helical" evidence="1">
    <location>
        <begin position="93"/>
        <end position="122"/>
    </location>
</feature>
<keyword evidence="3" id="KW-1185">Reference proteome</keyword>